<feature type="domain" description="Transcription regulator PadR N-terminal" evidence="1">
    <location>
        <begin position="14"/>
        <end position="81"/>
    </location>
</feature>
<proteinExistence type="predicted"/>
<dbReference type="AlphaFoldDB" id="A0A412PHQ0"/>
<gene>
    <name evidence="2" type="ORF">DWX20_01275</name>
</gene>
<protein>
    <submittedName>
        <fullName evidence="2">PadR family transcriptional regulator</fullName>
    </submittedName>
</protein>
<evidence type="ECO:0000313" key="2">
    <source>
        <dbReference type="EMBL" id="RGT57707.1"/>
    </source>
</evidence>
<dbReference type="EMBL" id="QRWX01000001">
    <property type="protein sequence ID" value="RGT57707.1"/>
    <property type="molecule type" value="Genomic_DNA"/>
</dbReference>
<dbReference type="Pfam" id="PF03551">
    <property type="entry name" value="PadR"/>
    <property type="match status" value="1"/>
</dbReference>
<comment type="caution">
    <text evidence="2">The sequence shown here is derived from an EMBL/GenBank/DDBJ whole genome shotgun (WGS) entry which is preliminary data.</text>
</comment>
<name>A0A412PHQ0_9FIRM</name>
<sequence length="100" mass="11660">MDAQFKKGVLELCVLSRLVKDDKYGYELTEDISQEMSVTAGTLYLILKRLKDNGYLETYLVESSGGPARKYYHLTEEGKLYQQQQKEEWVTFVQKVEKLI</sequence>
<dbReference type="Gene3D" id="1.10.10.10">
    <property type="entry name" value="Winged helix-like DNA-binding domain superfamily/Winged helix DNA-binding domain"/>
    <property type="match status" value="1"/>
</dbReference>
<dbReference type="RefSeq" id="WP_118764182.1">
    <property type="nucleotide sequence ID" value="NZ_CABJCF010000001.1"/>
</dbReference>
<dbReference type="Proteomes" id="UP000284731">
    <property type="component" value="Unassembled WGS sequence"/>
</dbReference>
<organism evidence="2 3">
    <name type="scientific">Solobacterium moorei</name>
    <dbReference type="NCBI Taxonomy" id="102148"/>
    <lineage>
        <taxon>Bacteria</taxon>
        <taxon>Bacillati</taxon>
        <taxon>Bacillota</taxon>
        <taxon>Erysipelotrichia</taxon>
        <taxon>Erysipelotrichales</taxon>
        <taxon>Erysipelotrichaceae</taxon>
        <taxon>Solobacterium</taxon>
    </lineage>
</organism>
<dbReference type="InterPro" id="IPR036388">
    <property type="entry name" value="WH-like_DNA-bd_sf"/>
</dbReference>
<dbReference type="PANTHER" id="PTHR33169">
    <property type="entry name" value="PADR-FAMILY TRANSCRIPTIONAL REGULATOR"/>
    <property type="match status" value="1"/>
</dbReference>
<dbReference type="InterPro" id="IPR052509">
    <property type="entry name" value="Metal_resp_DNA-bind_regulator"/>
</dbReference>
<dbReference type="InterPro" id="IPR036390">
    <property type="entry name" value="WH_DNA-bd_sf"/>
</dbReference>
<dbReference type="InterPro" id="IPR005149">
    <property type="entry name" value="Tscrpt_reg_PadR_N"/>
</dbReference>
<evidence type="ECO:0000259" key="1">
    <source>
        <dbReference type="Pfam" id="PF03551"/>
    </source>
</evidence>
<reference evidence="2 3" key="1">
    <citation type="submission" date="2018-08" db="EMBL/GenBank/DDBJ databases">
        <title>A genome reference for cultivated species of the human gut microbiota.</title>
        <authorList>
            <person name="Zou Y."/>
            <person name="Xue W."/>
            <person name="Luo G."/>
        </authorList>
    </citation>
    <scope>NUCLEOTIDE SEQUENCE [LARGE SCALE GENOMIC DNA]</scope>
    <source>
        <strain evidence="2 3">AF18-46</strain>
    </source>
</reference>
<dbReference type="SUPFAM" id="SSF46785">
    <property type="entry name" value="Winged helix' DNA-binding domain"/>
    <property type="match status" value="1"/>
</dbReference>
<dbReference type="PANTHER" id="PTHR33169:SF24">
    <property type="entry name" value="TRANSCRIPTIONAL REGULATOR, PADR FAMILY"/>
    <property type="match status" value="1"/>
</dbReference>
<evidence type="ECO:0000313" key="3">
    <source>
        <dbReference type="Proteomes" id="UP000284731"/>
    </source>
</evidence>
<accession>A0A412PHQ0</accession>